<dbReference type="PROSITE" id="PS51786">
    <property type="entry name" value="LON_PROTEOLYTIC"/>
    <property type="match status" value="1"/>
</dbReference>
<dbReference type="GO" id="GO:0030163">
    <property type="term" value="P:protein catabolic process"/>
    <property type="evidence" value="ECO:0007669"/>
    <property type="project" value="InterPro"/>
</dbReference>
<dbReference type="Pfam" id="PF20437">
    <property type="entry name" value="LonC_helical"/>
    <property type="match status" value="1"/>
</dbReference>
<proteinExistence type="inferred from homology"/>
<dbReference type="EMBL" id="JAEKPD010000013">
    <property type="protein sequence ID" value="MBJ3763720.1"/>
    <property type="molecule type" value="Genomic_DNA"/>
</dbReference>
<dbReference type="Pfam" id="PF20436">
    <property type="entry name" value="LonB_AAA-LID"/>
    <property type="match status" value="1"/>
</dbReference>
<dbReference type="InterPro" id="IPR014721">
    <property type="entry name" value="Ribsml_uS5_D2-typ_fold_subgr"/>
</dbReference>
<feature type="active site" evidence="2">
    <location>
        <position position="661"/>
    </location>
</feature>
<gene>
    <name evidence="6" type="ORF">ILP92_13260</name>
</gene>
<dbReference type="GO" id="GO:0004176">
    <property type="term" value="F:ATP-dependent peptidase activity"/>
    <property type="evidence" value="ECO:0007669"/>
    <property type="project" value="UniProtKB-UniRule"/>
</dbReference>
<dbReference type="InterPro" id="IPR027417">
    <property type="entry name" value="P-loop_NTPase"/>
</dbReference>
<dbReference type="InterPro" id="IPR008269">
    <property type="entry name" value="Lon_proteolytic"/>
</dbReference>
<reference evidence="6" key="1">
    <citation type="submission" date="2020-12" db="EMBL/GenBank/DDBJ databases">
        <title>Bacterial taxonomy.</title>
        <authorList>
            <person name="Pan X."/>
        </authorList>
    </citation>
    <scope>NUCLEOTIDE SEQUENCE</scope>
    <source>
        <strain evidence="6">KCTC 52957</strain>
    </source>
</reference>
<dbReference type="AlphaFoldDB" id="A0A934II01"/>
<feature type="coiled-coil region" evidence="3">
    <location>
        <begin position="198"/>
        <end position="232"/>
    </location>
</feature>
<dbReference type="InterPro" id="IPR020568">
    <property type="entry name" value="Ribosomal_Su5_D2-typ_SF"/>
</dbReference>
<name>A0A934II01_9RHOB</name>
<feature type="region of interest" description="Disordered" evidence="4">
    <location>
        <begin position="1"/>
        <end position="20"/>
    </location>
</feature>
<dbReference type="PANTHER" id="PTHR10046">
    <property type="entry name" value="ATP DEPENDENT LON PROTEASE FAMILY MEMBER"/>
    <property type="match status" value="1"/>
</dbReference>
<dbReference type="Pfam" id="PF13654">
    <property type="entry name" value="AAA_32"/>
    <property type="match status" value="1"/>
</dbReference>
<dbReference type="SUPFAM" id="SSF54211">
    <property type="entry name" value="Ribosomal protein S5 domain 2-like"/>
    <property type="match status" value="1"/>
</dbReference>
<feature type="domain" description="Lon proteolytic" evidence="5">
    <location>
        <begin position="571"/>
        <end position="766"/>
    </location>
</feature>
<keyword evidence="2" id="KW-0720">Serine protease</keyword>
<comment type="catalytic activity">
    <reaction evidence="2">
        <text>Hydrolysis of proteins in presence of ATP.</text>
        <dbReference type="EC" id="3.4.21.53"/>
    </reaction>
</comment>
<dbReference type="Gene3D" id="3.40.50.300">
    <property type="entry name" value="P-loop containing nucleotide triphosphate hydrolases"/>
    <property type="match status" value="2"/>
</dbReference>
<dbReference type="InterPro" id="IPR046844">
    <property type="entry name" value="Lon-like_helical"/>
</dbReference>
<dbReference type="SUPFAM" id="SSF52540">
    <property type="entry name" value="P-loop containing nucleoside triphosphate hydrolases"/>
    <property type="match status" value="1"/>
</dbReference>
<keyword evidence="7" id="KW-1185">Reference proteome</keyword>
<dbReference type="Proteomes" id="UP000642488">
    <property type="component" value="Unassembled WGS sequence"/>
</dbReference>
<dbReference type="GO" id="GO:0004252">
    <property type="term" value="F:serine-type endopeptidase activity"/>
    <property type="evidence" value="ECO:0007669"/>
    <property type="project" value="UniProtKB-UniRule"/>
</dbReference>
<dbReference type="Gene3D" id="1.10.8.60">
    <property type="match status" value="1"/>
</dbReference>
<dbReference type="InterPro" id="IPR046843">
    <property type="entry name" value="LonB_AAA-LID"/>
</dbReference>
<comment type="similarity">
    <text evidence="2">Belongs to the peptidase S16 family.</text>
</comment>
<dbReference type="RefSeq" id="WP_198916891.1">
    <property type="nucleotide sequence ID" value="NZ_JAEKPD010000013.1"/>
</dbReference>
<sequence length="813" mass="88728">MPHPDDAQSVPHGSLRRRVDPAALPFKTTAELESYGGLVGQERAMDAIRLAGRIHHQDFNIFVLGEEGMGRHTAVQALLAKEAAGRPLPDEWAYVNNFDEAYKPRCLRLPPGTAERLKDRMEALVNDLATEIPALFESDDYQTQRHAIEAEYGGQQETAMAEFAERAKEEDVALIRTPVGFMLAAIRDGKVLKPDQYAALDKDEQEKIDDKIARLQEELAQVLRNAPKLERQSRKAIEQLNAHTAERVVSAQMAEIEDDFAGIAQVAAHLAEVRHDMIANAGLFLQASQGGNEGPFPEAVRKYHDHPEFDRYAVNVMVSREDGDTAPVVTEDLPTLDHLTGRIEHVARFGALTTNFTMIRPGALHRANGGYLILDARRVLSEPMAWDALKRCLKSGEIAIRSMGERLGVVSTISLEPDPIPLNVRVALIGERMLYHLLVQLDQDFRDLFKLQADFENAMDSSDEAIVLYARVIGGFAARSKLRPVAADAIAALIEESMRLAEDSQKLSLHVGALGDILREADHYTAEADRTVVAAEDIAEAIQKRERRRSRIRERLQESVQRGKILIDTDGATVGQINGLSVVSIGDYRFGHPSRITARVRLGTGDLVDIEREVEMGGPLHSKGVMILSGYLTATYALDLPFSLQASLVFEQNYGGVDGDSASSAELYALLSALAEIPIAQGLAVTGSVNQLGDVQPIGGVNEKIEGFFETCDARGLTGRQGVLIPAANVDHLMLRDAVVSAARAGKFRIVPVATIDAGIEILTGVAAGARGPDGLFPDASVNGRVEARLRGFAERRRAFGRDVVQDGDRGSA</sequence>
<keyword evidence="2" id="KW-0378">Hydrolase</keyword>
<dbReference type="GO" id="GO:0005524">
    <property type="term" value="F:ATP binding"/>
    <property type="evidence" value="ECO:0007669"/>
    <property type="project" value="InterPro"/>
</dbReference>
<comment type="caution">
    <text evidence="6">The sequence shown here is derived from an EMBL/GenBank/DDBJ whole genome shotgun (WGS) entry which is preliminary data.</text>
</comment>
<keyword evidence="3" id="KW-0175">Coiled coil</keyword>
<dbReference type="Gene3D" id="3.30.230.10">
    <property type="match status" value="1"/>
</dbReference>
<evidence type="ECO:0000259" key="5">
    <source>
        <dbReference type="PROSITE" id="PS51786"/>
    </source>
</evidence>
<evidence type="ECO:0000256" key="1">
    <source>
        <dbReference type="ARBA" id="ARBA00022670"/>
    </source>
</evidence>
<protein>
    <recommendedName>
        <fullName evidence="2">endopeptidase La</fullName>
        <ecNumber evidence="2">3.4.21.53</ecNumber>
    </recommendedName>
</protein>
<evidence type="ECO:0000256" key="4">
    <source>
        <dbReference type="SAM" id="MobiDB-lite"/>
    </source>
</evidence>
<evidence type="ECO:0000313" key="6">
    <source>
        <dbReference type="EMBL" id="MBJ3763720.1"/>
    </source>
</evidence>
<dbReference type="InterPro" id="IPR027065">
    <property type="entry name" value="Lon_Prtase"/>
</dbReference>
<evidence type="ECO:0000256" key="3">
    <source>
        <dbReference type="SAM" id="Coils"/>
    </source>
</evidence>
<dbReference type="GO" id="GO:0006508">
    <property type="term" value="P:proteolysis"/>
    <property type="evidence" value="ECO:0007669"/>
    <property type="project" value="UniProtKB-KW"/>
</dbReference>
<feature type="active site" evidence="2">
    <location>
        <position position="704"/>
    </location>
</feature>
<evidence type="ECO:0000256" key="2">
    <source>
        <dbReference type="PROSITE-ProRule" id="PRU01122"/>
    </source>
</evidence>
<dbReference type="EC" id="3.4.21.53" evidence="2"/>
<evidence type="ECO:0000313" key="7">
    <source>
        <dbReference type="Proteomes" id="UP000642488"/>
    </source>
</evidence>
<accession>A0A934II01</accession>
<organism evidence="6 7">
    <name type="scientific">Palleronia pontilimi</name>
    <dbReference type="NCBI Taxonomy" id="1964209"/>
    <lineage>
        <taxon>Bacteria</taxon>
        <taxon>Pseudomonadati</taxon>
        <taxon>Pseudomonadota</taxon>
        <taxon>Alphaproteobacteria</taxon>
        <taxon>Rhodobacterales</taxon>
        <taxon>Roseobacteraceae</taxon>
        <taxon>Palleronia</taxon>
    </lineage>
</organism>
<dbReference type="InterPro" id="IPR041699">
    <property type="entry name" value="AAA_32"/>
</dbReference>
<dbReference type="PRINTS" id="PR00830">
    <property type="entry name" value="ENDOLAPTASE"/>
</dbReference>
<keyword evidence="1 2" id="KW-0645">Protease</keyword>
<dbReference type="Pfam" id="PF05362">
    <property type="entry name" value="Lon_C"/>
    <property type="match status" value="1"/>
</dbReference>